<dbReference type="UniPathway" id="UPA00152"/>
<evidence type="ECO:0000256" key="6">
    <source>
        <dbReference type="ARBA" id="ARBA00022679"/>
    </source>
</evidence>
<dbReference type="InterPro" id="IPR005835">
    <property type="entry name" value="NTP_transferase_dom"/>
</dbReference>
<name>A0A2P6VM60_9CHLO</name>
<dbReference type="PROSITE" id="PS00808">
    <property type="entry name" value="ADP_GLC_PYROPHOSPH_1"/>
    <property type="match status" value="1"/>
</dbReference>
<evidence type="ECO:0000256" key="9">
    <source>
        <dbReference type="ARBA" id="ARBA00022840"/>
    </source>
</evidence>
<dbReference type="GO" id="GO:0090730">
    <property type="term" value="C:Las1 complex"/>
    <property type="evidence" value="ECO:0007669"/>
    <property type="project" value="InterPro"/>
</dbReference>
<feature type="region of interest" description="Disordered" evidence="12">
    <location>
        <begin position="428"/>
        <end position="453"/>
    </location>
</feature>
<keyword evidence="5" id="KW-0021">Allosteric enzyme</keyword>
<dbReference type="PROSITE" id="PS00809">
    <property type="entry name" value="ADP_GLC_PYROPHOSPH_2"/>
    <property type="match status" value="1"/>
</dbReference>
<dbReference type="SUPFAM" id="SSF51161">
    <property type="entry name" value="Trimeric LpxA-like enzymes"/>
    <property type="match status" value="1"/>
</dbReference>
<dbReference type="PANTHER" id="PTHR43523:SF12">
    <property type="entry name" value="GLUCOSE-1-PHOSPHATE ADENYLYLTRANSFERASE LARGE SUBUNIT 1, CHLOROPLASTIC-RELATED"/>
    <property type="match status" value="1"/>
</dbReference>
<dbReference type="GO" id="GO:0008878">
    <property type="term" value="F:glucose-1-phosphate adenylyltransferase activity"/>
    <property type="evidence" value="ECO:0007669"/>
    <property type="project" value="UniProtKB-EC"/>
</dbReference>
<keyword evidence="7 11" id="KW-0548">Nucleotidyltransferase</keyword>
<dbReference type="EMBL" id="LHPF02000003">
    <property type="protein sequence ID" value="PSC75178.1"/>
    <property type="molecule type" value="Genomic_DNA"/>
</dbReference>
<evidence type="ECO:0000256" key="2">
    <source>
        <dbReference type="ARBA" id="ARBA00004727"/>
    </source>
</evidence>
<evidence type="ECO:0000256" key="4">
    <source>
        <dbReference type="ARBA" id="ARBA00012460"/>
    </source>
</evidence>
<dbReference type="CDD" id="cd04651">
    <property type="entry name" value="LbH_G1P_AT_C"/>
    <property type="match status" value="1"/>
</dbReference>
<dbReference type="SUPFAM" id="SSF53098">
    <property type="entry name" value="Ribonuclease H-like"/>
    <property type="match status" value="1"/>
</dbReference>
<dbReference type="AlphaFoldDB" id="A0A2P6VM60"/>
<feature type="compositionally biased region" description="Low complexity" evidence="12">
    <location>
        <begin position="428"/>
        <end position="451"/>
    </location>
</feature>
<dbReference type="Pfam" id="PF25247">
    <property type="entry name" value="LbH_GLGC"/>
    <property type="match status" value="1"/>
</dbReference>
<evidence type="ECO:0000259" key="13">
    <source>
        <dbReference type="Pfam" id="PF00483"/>
    </source>
</evidence>
<evidence type="ECO:0000256" key="7">
    <source>
        <dbReference type="ARBA" id="ARBA00022695"/>
    </source>
</evidence>
<comment type="similarity">
    <text evidence="3 11">Belongs to the bacterial/plant glucose-1-phosphate adenylyltransferase family.</text>
</comment>
<dbReference type="GO" id="GO:0006364">
    <property type="term" value="P:rRNA processing"/>
    <property type="evidence" value="ECO:0007669"/>
    <property type="project" value="InterPro"/>
</dbReference>
<keyword evidence="11" id="KW-0150">Chloroplast</keyword>
<dbReference type="Gene3D" id="3.90.550.10">
    <property type="entry name" value="Spore Coat Polysaccharide Biosynthesis Protein SpsA, Chain A"/>
    <property type="match status" value="1"/>
</dbReference>
<comment type="catalytic activity">
    <reaction evidence="1 11">
        <text>alpha-D-glucose 1-phosphate + ATP + H(+) = ADP-alpha-D-glucose + diphosphate</text>
        <dbReference type="Rhea" id="RHEA:12120"/>
        <dbReference type="ChEBI" id="CHEBI:15378"/>
        <dbReference type="ChEBI" id="CHEBI:30616"/>
        <dbReference type="ChEBI" id="CHEBI:33019"/>
        <dbReference type="ChEBI" id="CHEBI:57498"/>
        <dbReference type="ChEBI" id="CHEBI:58601"/>
        <dbReference type="EC" id="2.7.7.27"/>
    </reaction>
</comment>
<keyword evidence="11" id="KW-0934">Plastid</keyword>
<dbReference type="STRING" id="554055.A0A2P6VM60"/>
<comment type="subunit">
    <text evidence="11">Heterotetramer.</text>
</comment>
<dbReference type="InterPro" id="IPR005836">
    <property type="entry name" value="ADP_Glu_pyroP_CS"/>
</dbReference>
<dbReference type="NCBIfam" id="NF002772">
    <property type="entry name" value="PRK02862.1"/>
    <property type="match status" value="1"/>
</dbReference>
<dbReference type="GO" id="GO:0009507">
    <property type="term" value="C:chloroplast"/>
    <property type="evidence" value="ECO:0007669"/>
    <property type="project" value="UniProtKB-SubCell"/>
</dbReference>
<proteinExistence type="inferred from homology"/>
<dbReference type="OrthoDB" id="1733332at2759"/>
<protein>
    <recommendedName>
        <fullName evidence="4 11">Glucose-1-phosphate adenylyltransferase</fullName>
        <ecNumber evidence="4 11">2.7.7.27</ecNumber>
    </recommendedName>
    <alternativeName>
        <fullName evidence="11">ADP-glucose pyrophosphorylase</fullName>
    </alternativeName>
</protein>
<evidence type="ECO:0000256" key="1">
    <source>
        <dbReference type="ARBA" id="ARBA00000956"/>
    </source>
</evidence>
<dbReference type="Pfam" id="PF00483">
    <property type="entry name" value="NTP_transferase"/>
    <property type="match status" value="1"/>
</dbReference>
<evidence type="ECO:0000313" key="14">
    <source>
        <dbReference type="EMBL" id="PSC75178.1"/>
    </source>
</evidence>
<dbReference type="PANTHER" id="PTHR43523">
    <property type="entry name" value="GLUCOSE-1-PHOSPHATE ADENYLYLTRANSFERASE-RELATED"/>
    <property type="match status" value="1"/>
</dbReference>
<comment type="subcellular location">
    <subcellularLocation>
        <location evidence="11">Plastid</location>
        <location evidence="11">Chloroplast</location>
    </subcellularLocation>
</comment>
<keyword evidence="9 11" id="KW-0067">ATP-binding</keyword>
<dbReference type="EC" id="2.7.7.27" evidence="4 11"/>
<dbReference type="Pfam" id="PF04031">
    <property type="entry name" value="Las1"/>
    <property type="match status" value="1"/>
</dbReference>
<keyword evidence="15" id="KW-1185">Reference proteome</keyword>
<dbReference type="InterPro" id="IPR007174">
    <property type="entry name" value="Las1"/>
</dbReference>
<comment type="caution">
    <text evidence="14">The sequence shown here is derived from an EMBL/GenBank/DDBJ whole genome shotgun (WGS) entry which is preliminary data.</text>
</comment>
<dbReference type="InterPro" id="IPR011831">
    <property type="entry name" value="ADP-Glc_PPase"/>
</dbReference>
<dbReference type="GO" id="GO:0004519">
    <property type="term" value="F:endonuclease activity"/>
    <property type="evidence" value="ECO:0007669"/>
    <property type="project" value="InterPro"/>
</dbReference>
<sequence>MSLGRQVPWSSWAEWRQVGLWLLSQEPQEAQRGLDRVAAWRVRGRVPLGVDSTAALVEAAARDHALASAGAGAAAAAGSEHELRLQYSMALVRMVNGIADSAQRGRLAASVASLAGAAGLPRLLVDLRHEATHNELPSLAALRLASQHGLAWLQANYWQRQSDHVHAAADKLRGLVQEYLLLHKAAAAKVAASAAADSEDSDEEEEEGRQSAAAAAAAAAASVSAGRKAAVRGPGAGAAQAAAAGSATDGAAVVAGGYQAADAKKRRKLLLAEIRAAVPRSAAALLSEALLAAAEPVAAAEAGEAGAGSGGGSAAAAERGLAAALGHLASLFPQLPPLLLLGAVRQLAGLAAGSEGSAGGASAEAAAAATHLAWLRRLLPSGQPQAGGGTLPAALGRWAPPAELVQQLLAVAVPAAAGVAQRAALDALQPGSSNGTGSGSSQQQRGNRSGSATVAEALRQAVTLLTAAAKSSPAVSIATALSAAPAASAAAEAGLGAVQTRRGTALPAASVPVSRRSTRCSKVHRTQAAAAVDQAQKITVSTNGAAEFGTNDMARTVLGIILGGGAGSRLYPLTKKRAKPAVPLGANYRLIDIPVSNCINSGVNKIYCLTQFNSASLNRHLSSAYNSNVGGYNSRGFVEVLAASQTTTTKEWFQGTADAVRQYMWLFDEACRDGVEDFLILSGDHLYRMDYREFVAAHRAAGADITVAALPCAEEQAQAFGLMKIDDSGRIVEFAEKPKGDALKAMQVDTTILGLDAAAAKEQPYIASMGIYVCKASALQDLLESKFSKQHDFGSDIIPGAKDLGYKVQAHLFKGYWEDIGTVRAFYESNLALTDSPNPQFSFYDKDAPIYTMSRFLPPSKVMGADVERSILGDGCIVEPDAKIHHSVVGLRSIIREGCVIEDSLLMGADFYEQYDECEAFADCLPLGVGKGTHIRGAIVDKNARIGRFCKIINAEGIQESFKTEDDGWVIRDGVVVVIKDSSIPDGTDGGAMGRTKKRQRPHQQHGSHPSLPPLRGGVKKPAVHEHQHQLRQQQQQKRPRELWEGVTAELRQALEAGHQEGALLDSPLLAAGAGAGGSSYTLPGGRRVLVVSITAGVPGALQELRQSMTDRYIGQRSPVALIQLASRSVCLLLQMRSVQFSPALQQFFSDPGVTLVGFAWRHGDEGKMQETFGLGCAEFGSFSDLQELAHDAGLGRGRGVAALAEMVLGVALSKSKKASRSNWSFWGGHPFLQGSAPAQRPADQIRRHGRAGLVGGQKLTASIAASAEP</sequence>
<dbReference type="GO" id="GO:0003676">
    <property type="term" value="F:nucleic acid binding"/>
    <property type="evidence" value="ECO:0007669"/>
    <property type="project" value="InterPro"/>
</dbReference>
<dbReference type="InterPro" id="IPR012337">
    <property type="entry name" value="RNaseH-like_sf"/>
</dbReference>
<evidence type="ECO:0000256" key="10">
    <source>
        <dbReference type="ARBA" id="ARBA00022922"/>
    </source>
</evidence>
<keyword evidence="10 11" id="KW-0750">Starch biosynthesis</keyword>
<accession>A0A2P6VM60</accession>
<dbReference type="Gene3D" id="2.160.10.10">
    <property type="entry name" value="Hexapeptide repeat proteins"/>
    <property type="match status" value="1"/>
</dbReference>
<dbReference type="FunFam" id="3.90.550.10:FF:000030">
    <property type="entry name" value="Glucose-1-phosphate adenylyltransferase"/>
    <property type="match status" value="1"/>
</dbReference>
<dbReference type="CDD" id="cd02508">
    <property type="entry name" value="ADP_Glucose_PP"/>
    <property type="match status" value="1"/>
</dbReference>
<feature type="domain" description="Nucleotidyl transferase" evidence="13">
    <location>
        <begin position="559"/>
        <end position="835"/>
    </location>
</feature>
<gene>
    <name evidence="14" type="ORF">C2E20_1935</name>
</gene>
<evidence type="ECO:0000256" key="3">
    <source>
        <dbReference type="ARBA" id="ARBA00010443"/>
    </source>
</evidence>
<dbReference type="InterPro" id="IPR036397">
    <property type="entry name" value="RNaseH_sf"/>
</dbReference>
<dbReference type="GO" id="GO:0019252">
    <property type="term" value="P:starch biosynthetic process"/>
    <property type="evidence" value="ECO:0007669"/>
    <property type="project" value="UniProtKB-UniPathway"/>
</dbReference>
<evidence type="ECO:0000313" key="15">
    <source>
        <dbReference type="Proteomes" id="UP000239649"/>
    </source>
</evidence>
<feature type="region of interest" description="Disordered" evidence="12">
    <location>
        <begin position="982"/>
        <end position="1042"/>
    </location>
</feature>
<dbReference type="NCBIfam" id="TIGR02091">
    <property type="entry name" value="glgC"/>
    <property type="match status" value="1"/>
</dbReference>
<feature type="compositionally biased region" description="Basic residues" evidence="12">
    <location>
        <begin position="995"/>
        <end position="1006"/>
    </location>
</feature>
<dbReference type="InterPro" id="IPR029044">
    <property type="entry name" value="Nucleotide-diphossugar_trans"/>
</dbReference>
<evidence type="ECO:0000256" key="5">
    <source>
        <dbReference type="ARBA" id="ARBA00022533"/>
    </source>
</evidence>
<dbReference type="GO" id="GO:0005524">
    <property type="term" value="F:ATP binding"/>
    <property type="evidence" value="ECO:0007669"/>
    <property type="project" value="UniProtKB-KW"/>
</dbReference>
<comment type="function">
    <text evidence="11">This protein plays a role in synthesis of starch. It catalyzes the synthesis of the activated glycosyl donor, ADP-glucose from Glc-1-P and ATP.</text>
</comment>
<keyword evidence="8 11" id="KW-0547">Nucleotide-binding</keyword>
<evidence type="ECO:0000256" key="8">
    <source>
        <dbReference type="ARBA" id="ARBA00022741"/>
    </source>
</evidence>
<dbReference type="SUPFAM" id="SSF53448">
    <property type="entry name" value="Nucleotide-diphospho-sugar transferases"/>
    <property type="match status" value="1"/>
</dbReference>
<reference evidence="14 15" key="1">
    <citation type="journal article" date="2018" name="Plant J.">
        <title>Genome sequences of Chlorella sorokiniana UTEX 1602 and Micractinium conductrix SAG 241.80: implications to maltose excretion by a green alga.</title>
        <authorList>
            <person name="Arriola M.B."/>
            <person name="Velmurugan N."/>
            <person name="Zhang Y."/>
            <person name="Plunkett M.H."/>
            <person name="Hondzo H."/>
            <person name="Barney B.M."/>
        </authorList>
    </citation>
    <scope>NUCLEOTIDE SEQUENCE [LARGE SCALE GENOMIC DNA]</scope>
    <source>
        <strain evidence="14 15">SAG 241.80</strain>
    </source>
</reference>
<dbReference type="Gene3D" id="3.30.420.10">
    <property type="entry name" value="Ribonuclease H-like superfamily/Ribonuclease H"/>
    <property type="match status" value="1"/>
</dbReference>
<keyword evidence="6 11" id="KW-0808">Transferase</keyword>
<evidence type="ECO:0000256" key="12">
    <source>
        <dbReference type="SAM" id="MobiDB-lite"/>
    </source>
</evidence>
<dbReference type="Proteomes" id="UP000239649">
    <property type="component" value="Unassembled WGS sequence"/>
</dbReference>
<comment type="pathway">
    <text evidence="2 11">Glycan biosynthesis; starch biosynthesis.</text>
</comment>
<evidence type="ECO:0000256" key="11">
    <source>
        <dbReference type="RuleBase" id="RU362093"/>
    </source>
</evidence>
<dbReference type="InterPro" id="IPR011004">
    <property type="entry name" value="Trimer_LpxA-like_sf"/>
</dbReference>
<dbReference type="GO" id="GO:0005978">
    <property type="term" value="P:glycogen biosynthetic process"/>
    <property type="evidence" value="ECO:0007669"/>
    <property type="project" value="InterPro"/>
</dbReference>
<organism evidence="14 15">
    <name type="scientific">Micractinium conductrix</name>
    <dbReference type="NCBI Taxonomy" id="554055"/>
    <lineage>
        <taxon>Eukaryota</taxon>
        <taxon>Viridiplantae</taxon>
        <taxon>Chlorophyta</taxon>
        <taxon>core chlorophytes</taxon>
        <taxon>Trebouxiophyceae</taxon>
        <taxon>Chlorellales</taxon>
        <taxon>Chlorellaceae</taxon>
        <taxon>Chlorella clade</taxon>
        <taxon>Micractinium</taxon>
    </lineage>
</organism>